<proteinExistence type="predicted"/>
<protein>
    <submittedName>
        <fullName evidence="1">Uncharacterized protein</fullName>
    </submittedName>
</protein>
<accession>A0A7R9IJL8</accession>
<gene>
    <name evidence="1" type="ORF">TTEB3V08_LOCUS7574</name>
</gene>
<sequence>MTNNVLIRTSIITTHDRLKVNDYRINSQTKTELSHLEEKVGDRILVKPPQGEWETRLSTLELNSSSDLSVIGSLSDALDLAATESGEVIKNDNQFKILDTSSVSKQRLLQKGFNWLLLGKGPSNSFRISVEGG</sequence>
<name>A0A7R9IJL8_9NEOP</name>
<reference evidence="1" key="1">
    <citation type="submission" date="2020-11" db="EMBL/GenBank/DDBJ databases">
        <authorList>
            <person name="Tran Van P."/>
        </authorList>
    </citation>
    <scope>NUCLEOTIDE SEQUENCE</scope>
</reference>
<evidence type="ECO:0000313" key="1">
    <source>
        <dbReference type="EMBL" id="CAD7459625.1"/>
    </source>
</evidence>
<dbReference type="AlphaFoldDB" id="A0A7R9IJL8"/>
<organism evidence="1">
    <name type="scientific">Timema tahoe</name>
    <dbReference type="NCBI Taxonomy" id="61484"/>
    <lineage>
        <taxon>Eukaryota</taxon>
        <taxon>Metazoa</taxon>
        <taxon>Ecdysozoa</taxon>
        <taxon>Arthropoda</taxon>
        <taxon>Hexapoda</taxon>
        <taxon>Insecta</taxon>
        <taxon>Pterygota</taxon>
        <taxon>Neoptera</taxon>
        <taxon>Polyneoptera</taxon>
        <taxon>Phasmatodea</taxon>
        <taxon>Timematodea</taxon>
        <taxon>Timematoidea</taxon>
        <taxon>Timematidae</taxon>
        <taxon>Timema</taxon>
    </lineage>
</organism>
<dbReference type="EMBL" id="OE003013">
    <property type="protein sequence ID" value="CAD7459625.1"/>
    <property type="molecule type" value="Genomic_DNA"/>
</dbReference>